<gene>
    <name evidence="1" type="ORF">RND81_10G138900</name>
</gene>
<dbReference type="PANTHER" id="PTHR33103:SF19">
    <property type="entry name" value="OS09G0544700 PROTEIN"/>
    <property type="match status" value="1"/>
</dbReference>
<dbReference type="Pfam" id="PF05056">
    <property type="entry name" value="DUF674"/>
    <property type="match status" value="1"/>
</dbReference>
<reference evidence="1" key="1">
    <citation type="submission" date="2024-03" db="EMBL/GenBank/DDBJ databases">
        <title>WGS assembly of Saponaria officinalis var. Norfolk2.</title>
        <authorList>
            <person name="Jenkins J."/>
            <person name="Shu S."/>
            <person name="Grimwood J."/>
            <person name="Barry K."/>
            <person name="Goodstein D."/>
            <person name="Schmutz J."/>
            <person name="Leebens-Mack J."/>
            <person name="Osbourn A."/>
        </authorList>
    </citation>
    <scope>NUCLEOTIDE SEQUENCE [LARGE SCALE GENOMIC DNA]</scope>
    <source>
        <strain evidence="1">JIC</strain>
    </source>
</reference>
<sequence>MGTTKFSLKLLVDKTNNKVLFAEAGKDFVDFLLHLLSLPIATVAKLISVKNMVGCIGDLYTSIESLSSDYLQPNVTTDSVLNPKTGLSVPLLSLTDAPTSNEHSKSFYNCVSISNCSPGGMSSSPFGRIPVGSNVHKYVTDSPGQKCPQCSGAMSTKMSYVVPEGSMDVMASSAGYVKGVVTYMVMDHLAVKPMSTISGITLINEFGVNDISSLVEKQVQVTLNEGVAILKASLETRFVLTNVFLGKKI</sequence>
<evidence type="ECO:0000313" key="1">
    <source>
        <dbReference type="EMBL" id="KAK9683410.1"/>
    </source>
</evidence>
<name>A0AAW1I4A0_SAPOF</name>
<dbReference type="InterPro" id="IPR007750">
    <property type="entry name" value="DUF674"/>
</dbReference>
<dbReference type="AlphaFoldDB" id="A0AAW1I4A0"/>
<comment type="caution">
    <text evidence="1">The sequence shown here is derived from an EMBL/GenBank/DDBJ whole genome shotgun (WGS) entry which is preliminary data.</text>
</comment>
<evidence type="ECO:0000313" key="2">
    <source>
        <dbReference type="Proteomes" id="UP001443914"/>
    </source>
</evidence>
<accession>A0AAW1I4A0</accession>
<evidence type="ECO:0008006" key="3">
    <source>
        <dbReference type="Google" id="ProtNLM"/>
    </source>
</evidence>
<organism evidence="1 2">
    <name type="scientific">Saponaria officinalis</name>
    <name type="common">Common soapwort</name>
    <name type="synonym">Lychnis saponaria</name>
    <dbReference type="NCBI Taxonomy" id="3572"/>
    <lineage>
        <taxon>Eukaryota</taxon>
        <taxon>Viridiplantae</taxon>
        <taxon>Streptophyta</taxon>
        <taxon>Embryophyta</taxon>
        <taxon>Tracheophyta</taxon>
        <taxon>Spermatophyta</taxon>
        <taxon>Magnoliopsida</taxon>
        <taxon>eudicotyledons</taxon>
        <taxon>Gunneridae</taxon>
        <taxon>Pentapetalae</taxon>
        <taxon>Caryophyllales</taxon>
        <taxon>Caryophyllaceae</taxon>
        <taxon>Caryophylleae</taxon>
        <taxon>Saponaria</taxon>
    </lineage>
</organism>
<keyword evidence="2" id="KW-1185">Reference proteome</keyword>
<protein>
    <recommendedName>
        <fullName evidence="3">DUF674 domain-containing protein</fullName>
    </recommendedName>
</protein>
<dbReference type="EMBL" id="JBDFQZ010000010">
    <property type="protein sequence ID" value="KAK9683410.1"/>
    <property type="molecule type" value="Genomic_DNA"/>
</dbReference>
<proteinExistence type="predicted"/>
<dbReference type="PANTHER" id="PTHR33103">
    <property type="entry name" value="OS01G0153900 PROTEIN"/>
    <property type="match status" value="1"/>
</dbReference>
<dbReference type="Proteomes" id="UP001443914">
    <property type="component" value="Unassembled WGS sequence"/>
</dbReference>